<keyword evidence="4" id="KW-1185">Reference proteome</keyword>
<protein>
    <recommendedName>
        <fullName evidence="2">WAP domain-containing protein</fullName>
    </recommendedName>
</protein>
<dbReference type="InterPro" id="IPR008197">
    <property type="entry name" value="WAP_dom"/>
</dbReference>
<reference evidence="3" key="2">
    <citation type="submission" date="2025-09" db="UniProtKB">
        <authorList>
            <consortium name="Ensembl"/>
        </authorList>
    </citation>
    <scope>IDENTIFICATION</scope>
</reference>
<sequence>MPAEPRGSGGQDDGGDHPGHRGVMLLLFRVLEGTKPSGDPPGLQPPHLAGTAWSCPHVRITCARPNPPNTCDSSRQCPRHQKCCQGACGRRCLSCSEHQPQPLALSLSLSPA</sequence>
<dbReference type="Pfam" id="PF00095">
    <property type="entry name" value="WAP"/>
    <property type="match status" value="1"/>
</dbReference>
<dbReference type="GO" id="GO:0005576">
    <property type="term" value="C:extracellular region"/>
    <property type="evidence" value="ECO:0007669"/>
    <property type="project" value="InterPro"/>
</dbReference>
<organism evidence="3 4">
    <name type="scientific">Anser cygnoides</name>
    <name type="common">Swan goose</name>
    <dbReference type="NCBI Taxonomy" id="8845"/>
    <lineage>
        <taxon>Eukaryota</taxon>
        <taxon>Metazoa</taxon>
        <taxon>Chordata</taxon>
        <taxon>Craniata</taxon>
        <taxon>Vertebrata</taxon>
        <taxon>Euteleostomi</taxon>
        <taxon>Archelosauria</taxon>
        <taxon>Archosauria</taxon>
        <taxon>Dinosauria</taxon>
        <taxon>Saurischia</taxon>
        <taxon>Theropoda</taxon>
        <taxon>Coelurosauria</taxon>
        <taxon>Aves</taxon>
        <taxon>Neognathae</taxon>
        <taxon>Galloanserae</taxon>
        <taxon>Anseriformes</taxon>
        <taxon>Anatidae</taxon>
        <taxon>Anserinae</taxon>
        <taxon>Anser</taxon>
    </lineage>
</organism>
<feature type="region of interest" description="Disordered" evidence="1">
    <location>
        <begin position="1"/>
        <end position="21"/>
    </location>
</feature>
<dbReference type="InterPro" id="IPR036645">
    <property type="entry name" value="Elafin-like_sf"/>
</dbReference>
<dbReference type="Gene3D" id="4.10.75.10">
    <property type="entry name" value="Elafin-like"/>
    <property type="match status" value="1"/>
</dbReference>
<dbReference type="Ensembl" id="ENSACDT00005026753.1">
    <property type="protein sequence ID" value="ENSACDP00005022348.1"/>
    <property type="gene ID" value="ENSACDG00005016213.1"/>
</dbReference>
<evidence type="ECO:0000313" key="3">
    <source>
        <dbReference type="Ensembl" id="ENSACDP00005022348.1"/>
    </source>
</evidence>
<proteinExistence type="predicted"/>
<evidence type="ECO:0000259" key="2">
    <source>
        <dbReference type="PROSITE" id="PS51390"/>
    </source>
</evidence>
<dbReference type="PROSITE" id="PS51390">
    <property type="entry name" value="WAP"/>
    <property type="match status" value="1"/>
</dbReference>
<dbReference type="SMART" id="SM00217">
    <property type="entry name" value="WAP"/>
    <property type="match status" value="1"/>
</dbReference>
<reference evidence="3" key="1">
    <citation type="submission" date="2025-08" db="UniProtKB">
        <authorList>
            <consortium name="Ensembl"/>
        </authorList>
    </citation>
    <scope>IDENTIFICATION</scope>
</reference>
<accession>A0A8B9INY9</accession>
<dbReference type="Proteomes" id="UP000694521">
    <property type="component" value="Unplaced"/>
</dbReference>
<feature type="domain" description="WAP" evidence="2">
    <location>
        <begin position="45"/>
        <end position="96"/>
    </location>
</feature>
<dbReference type="GO" id="GO:0030414">
    <property type="term" value="F:peptidase inhibitor activity"/>
    <property type="evidence" value="ECO:0007669"/>
    <property type="project" value="InterPro"/>
</dbReference>
<evidence type="ECO:0000256" key="1">
    <source>
        <dbReference type="SAM" id="MobiDB-lite"/>
    </source>
</evidence>
<name>A0A8B9INY9_ANSCY</name>
<dbReference type="AlphaFoldDB" id="A0A8B9INY9"/>
<evidence type="ECO:0000313" key="4">
    <source>
        <dbReference type="Proteomes" id="UP000694521"/>
    </source>
</evidence>
<dbReference type="SUPFAM" id="SSF57256">
    <property type="entry name" value="Elafin-like"/>
    <property type="match status" value="1"/>
</dbReference>